<evidence type="ECO:0000313" key="4">
    <source>
        <dbReference type="EMBL" id="CAA0102187.1"/>
    </source>
</evidence>
<evidence type="ECO:0000256" key="2">
    <source>
        <dbReference type="ARBA" id="ARBA00022573"/>
    </source>
</evidence>
<dbReference type="Proteomes" id="UP000434580">
    <property type="component" value="Unassembled WGS sequence"/>
</dbReference>
<dbReference type="UniPathway" id="UPA00148"/>
<dbReference type="AlphaFoldDB" id="A0A5S9PF09"/>
<sequence>MTVLLLGGTADARRLADKFHAAGLTVIYSVAGLVRPPKVACEYISGGFSQFGGMLNYVNEHGITQIVDATHPYAVNISRNAALAAEAANISCSRFCRPAWYAGPEDNWTNVEDWTGVVDQLQGYSAPLLSAGQMPEEVLKKLVDGTAQPVLRTAVAPAYVLPEKLTWLKAIGPFSFEDEYALINQHRIDVVVSKNSGGEATSAKLAVARQLGLPVIMFQRPEKVPVEKVFDDPEDCEQWVIDRYRSSPTRNL</sequence>
<keyword evidence="3 4" id="KW-0560">Oxidoreductase</keyword>
<dbReference type="PROSITE" id="PS51014">
    <property type="entry name" value="COBK_CBIJ"/>
    <property type="match status" value="1"/>
</dbReference>
<dbReference type="NCBIfam" id="TIGR00715">
    <property type="entry name" value="precor6x_red"/>
    <property type="match status" value="1"/>
</dbReference>
<dbReference type="PANTHER" id="PTHR36925:SF1">
    <property type="entry name" value="COBALT-PRECORRIN-6A REDUCTASE"/>
    <property type="match status" value="1"/>
</dbReference>
<protein>
    <submittedName>
        <fullName evidence="4">Precorrin-6A reductase</fullName>
        <ecNumber evidence="4">1.3.1.54</ecNumber>
    </submittedName>
</protein>
<evidence type="ECO:0000256" key="1">
    <source>
        <dbReference type="ARBA" id="ARBA00004953"/>
    </source>
</evidence>
<comment type="pathway">
    <text evidence="1">Cofactor biosynthesis; adenosylcobalamin biosynthesis.</text>
</comment>
<reference evidence="4 5" key="1">
    <citation type="submission" date="2019-11" db="EMBL/GenBank/DDBJ databases">
        <authorList>
            <person name="Holert J."/>
        </authorList>
    </citation>
    <scope>NUCLEOTIDE SEQUENCE [LARGE SCALE GENOMIC DNA]</scope>
    <source>
        <strain evidence="4">BC5_2</strain>
    </source>
</reference>
<dbReference type="EMBL" id="CACSII010000010">
    <property type="protein sequence ID" value="CAA0102187.1"/>
    <property type="molecule type" value="Genomic_DNA"/>
</dbReference>
<evidence type="ECO:0000313" key="5">
    <source>
        <dbReference type="Proteomes" id="UP000434580"/>
    </source>
</evidence>
<dbReference type="InterPro" id="IPR003723">
    <property type="entry name" value="Precorrin-6x_reduct"/>
</dbReference>
<dbReference type="GO" id="GO:0016994">
    <property type="term" value="F:precorrin-6A reductase activity"/>
    <property type="evidence" value="ECO:0007669"/>
    <property type="project" value="UniProtKB-EC"/>
</dbReference>
<dbReference type="Pfam" id="PF02571">
    <property type="entry name" value="CbiJ"/>
    <property type="match status" value="1"/>
</dbReference>
<name>A0A5S9PF09_9GAMM</name>
<dbReference type="PANTHER" id="PTHR36925">
    <property type="entry name" value="COBALT-PRECORRIN-6A REDUCTASE"/>
    <property type="match status" value="1"/>
</dbReference>
<dbReference type="GO" id="GO:0009236">
    <property type="term" value="P:cobalamin biosynthetic process"/>
    <property type="evidence" value="ECO:0007669"/>
    <property type="project" value="UniProtKB-UniPathway"/>
</dbReference>
<evidence type="ECO:0000256" key="3">
    <source>
        <dbReference type="ARBA" id="ARBA00023002"/>
    </source>
</evidence>
<dbReference type="OrthoDB" id="5183775at2"/>
<gene>
    <name evidence="4" type="primary">cobK</name>
    <name evidence="4" type="ORF">DPBNPPHM_03978</name>
</gene>
<keyword evidence="2" id="KW-0169">Cobalamin biosynthesis</keyword>
<proteinExistence type="predicted"/>
<accession>A0A5S9PF09</accession>
<dbReference type="EC" id="1.3.1.54" evidence="4"/>
<organism evidence="4 5">
    <name type="scientific">BD1-7 clade bacterium</name>
    <dbReference type="NCBI Taxonomy" id="2029982"/>
    <lineage>
        <taxon>Bacteria</taxon>
        <taxon>Pseudomonadati</taxon>
        <taxon>Pseudomonadota</taxon>
        <taxon>Gammaproteobacteria</taxon>
        <taxon>Cellvibrionales</taxon>
        <taxon>Spongiibacteraceae</taxon>
        <taxon>BD1-7 clade</taxon>
    </lineage>
</organism>